<evidence type="ECO:0000313" key="4">
    <source>
        <dbReference type="Proteomes" id="UP000066624"/>
    </source>
</evidence>
<proteinExistence type="inferred from homology"/>
<protein>
    <submittedName>
        <fullName evidence="3">DegT/DnrJ/EryC1/StrS aminotransferase</fullName>
    </submittedName>
</protein>
<gene>
    <name evidence="3" type="ORF">WM2015_2387</name>
</gene>
<dbReference type="SUPFAM" id="SSF53383">
    <property type="entry name" value="PLP-dependent transferases"/>
    <property type="match status" value="1"/>
</dbReference>
<dbReference type="GO" id="GO:0000271">
    <property type="term" value="P:polysaccharide biosynthetic process"/>
    <property type="evidence" value="ECO:0007669"/>
    <property type="project" value="TreeGrafter"/>
</dbReference>
<dbReference type="OrthoDB" id="9804264at2"/>
<dbReference type="InterPro" id="IPR000653">
    <property type="entry name" value="DegT/StrS_aminotransferase"/>
</dbReference>
<dbReference type="InterPro" id="IPR015424">
    <property type="entry name" value="PyrdxlP-dep_Trfase"/>
</dbReference>
<dbReference type="Gene3D" id="3.40.640.10">
    <property type="entry name" value="Type I PLP-dependent aspartate aminotransferase-like (Major domain)"/>
    <property type="match status" value="1"/>
</dbReference>
<reference evidence="3 4" key="1">
    <citation type="submission" date="2015-07" db="EMBL/GenBank/DDBJ databases">
        <authorList>
            <person name="Noorani M."/>
        </authorList>
    </citation>
    <scope>NUCLEOTIDE SEQUENCE [LARGE SCALE GENOMIC DNA]</scope>
    <source>
        <strain evidence="3 4">KCTC 42284</strain>
    </source>
</reference>
<comment type="similarity">
    <text evidence="2">Belongs to the DegT/DnrJ/EryC1 family.</text>
</comment>
<dbReference type="Gene3D" id="3.90.1150.10">
    <property type="entry name" value="Aspartate Aminotransferase, domain 1"/>
    <property type="match status" value="1"/>
</dbReference>
<dbReference type="KEGG" id="wma:WM2015_2387"/>
<dbReference type="GO" id="GO:0008483">
    <property type="term" value="F:transaminase activity"/>
    <property type="evidence" value="ECO:0007669"/>
    <property type="project" value="UniProtKB-KW"/>
</dbReference>
<name>A0A0K0XYI5_9GAMM</name>
<keyword evidence="1 2" id="KW-0663">Pyridoxal phosphate</keyword>
<dbReference type="PIRSF" id="PIRSF000390">
    <property type="entry name" value="PLP_StrS"/>
    <property type="match status" value="1"/>
</dbReference>
<dbReference type="PANTHER" id="PTHR30244">
    <property type="entry name" value="TRANSAMINASE"/>
    <property type="match status" value="1"/>
</dbReference>
<dbReference type="InterPro" id="IPR026385">
    <property type="entry name" value="LegC-like"/>
</dbReference>
<dbReference type="STRING" id="1579979.WM2015_2387"/>
<dbReference type="RefSeq" id="WP_049726281.1">
    <property type="nucleotide sequence ID" value="NZ_CP012154.1"/>
</dbReference>
<evidence type="ECO:0000313" key="3">
    <source>
        <dbReference type="EMBL" id="AKS42749.1"/>
    </source>
</evidence>
<dbReference type="InterPro" id="IPR015422">
    <property type="entry name" value="PyrdxlP-dep_Trfase_small"/>
</dbReference>
<dbReference type="PANTHER" id="PTHR30244:SF30">
    <property type="entry name" value="BLR5990 PROTEIN"/>
    <property type="match status" value="1"/>
</dbReference>
<dbReference type="GO" id="GO:0030170">
    <property type="term" value="F:pyridoxal phosphate binding"/>
    <property type="evidence" value="ECO:0007669"/>
    <property type="project" value="TreeGrafter"/>
</dbReference>
<organism evidence="3 4">
    <name type="scientific">Wenzhouxiangella marina</name>
    <dbReference type="NCBI Taxonomy" id="1579979"/>
    <lineage>
        <taxon>Bacteria</taxon>
        <taxon>Pseudomonadati</taxon>
        <taxon>Pseudomonadota</taxon>
        <taxon>Gammaproteobacteria</taxon>
        <taxon>Chromatiales</taxon>
        <taxon>Wenzhouxiangellaceae</taxon>
        <taxon>Wenzhouxiangella</taxon>
    </lineage>
</organism>
<dbReference type="Pfam" id="PF01041">
    <property type="entry name" value="DegT_DnrJ_EryC1"/>
    <property type="match status" value="1"/>
</dbReference>
<evidence type="ECO:0000256" key="2">
    <source>
        <dbReference type="RuleBase" id="RU004508"/>
    </source>
</evidence>
<keyword evidence="3" id="KW-0032">Aminotransferase</keyword>
<dbReference type="NCBIfam" id="TIGR04181">
    <property type="entry name" value="NHT_00031"/>
    <property type="match status" value="1"/>
</dbReference>
<dbReference type="InterPro" id="IPR015421">
    <property type="entry name" value="PyrdxlP-dep_Trfase_major"/>
</dbReference>
<dbReference type="EMBL" id="CP012154">
    <property type="protein sequence ID" value="AKS42749.1"/>
    <property type="molecule type" value="Genomic_DNA"/>
</dbReference>
<dbReference type="CDD" id="cd00616">
    <property type="entry name" value="AHBA_syn"/>
    <property type="match status" value="1"/>
</dbReference>
<keyword evidence="4" id="KW-1185">Reference proteome</keyword>
<sequence>MKPAIQSSLIDELAARVRAEFGAGDFIPLHDTRLGALEAEAVAEVLASGQVSTIGEAVSAFEQALAAVTGAPHAVATNSGTAALHTALMVAGVMPNDEVIIQSLAFIAPCNAIRYCQAHPVFVDVDEDTLGMSPASLAAWLEANAEVRGDGRCWNRFTGHIIRACVPVHTLGHPPRMDEIVAVCRQWRLRVVEDAAEAMGSRYQDRHAGRHGDIGVFSFNGNKTVTSAAGGALVTDDEELAARALHLTTLAKQDEPWHYRYDEIGYNYRMPALNAALGLAQLSRLEDFVERKRALAERYAEWFDGTPYRFLREPAQARSNYWYNAFLADGQATRDAFLEGLNAQGIMARAIWTPMHKLEFYRACARGDLPVTEDIFSRLVTIPSSVPPQ</sequence>
<accession>A0A0K0XYI5</accession>
<keyword evidence="3" id="KW-0808">Transferase</keyword>
<evidence type="ECO:0000256" key="1">
    <source>
        <dbReference type="ARBA" id="ARBA00022898"/>
    </source>
</evidence>
<dbReference type="AlphaFoldDB" id="A0A0K0XYI5"/>
<dbReference type="Proteomes" id="UP000066624">
    <property type="component" value="Chromosome"/>
</dbReference>